<reference evidence="1 2" key="1">
    <citation type="submission" date="2018-03" db="EMBL/GenBank/DDBJ databases">
        <title>Genomic Encyclopedia of Type Strains, Phase III (KMG-III): the genomes of soil and plant-associated and newly described type strains.</title>
        <authorList>
            <person name="Whitman W."/>
        </authorList>
    </citation>
    <scope>NUCLEOTIDE SEQUENCE [LARGE SCALE GENOMIC DNA]</scope>
    <source>
        <strain evidence="1 2">CGMCC 1.12700</strain>
    </source>
</reference>
<dbReference type="EMBL" id="PYGD01000004">
    <property type="protein sequence ID" value="PSK92211.1"/>
    <property type="molecule type" value="Genomic_DNA"/>
</dbReference>
<evidence type="ECO:0000313" key="1">
    <source>
        <dbReference type="EMBL" id="PSK92211.1"/>
    </source>
</evidence>
<dbReference type="RefSeq" id="WP_106523272.1">
    <property type="nucleotide sequence ID" value="NZ_PYGD01000004.1"/>
</dbReference>
<evidence type="ECO:0000313" key="2">
    <source>
        <dbReference type="Proteomes" id="UP000240572"/>
    </source>
</evidence>
<name>A0A2P8D4R1_9BACT</name>
<organism evidence="1 2">
    <name type="scientific">Taibaiella chishuiensis</name>
    <dbReference type="NCBI Taxonomy" id="1434707"/>
    <lineage>
        <taxon>Bacteria</taxon>
        <taxon>Pseudomonadati</taxon>
        <taxon>Bacteroidota</taxon>
        <taxon>Chitinophagia</taxon>
        <taxon>Chitinophagales</taxon>
        <taxon>Chitinophagaceae</taxon>
        <taxon>Taibaiella</taxon>
    </lineage>
</organism>
<sequence>MIVKYFKKILKDKLYYQYIRDRFSPAAQMNQRQLWHHYRQCATEGRMPPLEECGFRVFSQFEEDGKILAIFAAIGMGNKTFIEIGADDGVNSNCANWYFHFGFSGLFLDGNPKSIARGEKFYRTHPVPWDFPPKFICSKVTRENINQLVGQAGLQGEISLLSIDIDGNDYWIWDALEAVSPNVVIIETHNEFGMEDIVVPYDPEYFYPGKHLVYHGASPVAMVNLARHKGYRLVGANYYGTNFIFVKNGLGDALIPEVSVASVLAHPSVAESYRLFEPVKDWEYIRNRKF</sequence>
<dbReference type="Proteomes" id="UP000240572">
    <property type="component" value="Unassembled WGS sequence"/>
</dbReference>
<keyword evidence="2" id="KW-1185">Reference proteome</keyword>
<gene>
    <name evidence="1" type="ORF">B0I18_104309</name>
</gene>
<proteinExistence type="predicted"/>
<dbReference type="OrthoDB" id="9810122at2"/>
<evidence type="ECO:0008006" key="3">
    <source>
        <dbReference type="Google" id="ProtNLM"/>
    </source>
</evidence>
<comment type="caution">
    <text evidence="1">The sequence shown here is derived from an EMBL/GenBank/DDBJ whole genome shotgun (WGS) entry which is preliminary data.</text>
</comment>
<dbReference type="AlphaFoldDB" id="A0A2P8D4R1"/>
<accession>A0A2P8D4R1</accession>
<protein>
    <recommendedName>
        <fullName evidence="3">Methyltransferase FkbM domain-containing protein</fullName>
    </recommendedName>
</protein>